<keyword evidence="4 10" id="KW-1133">Transmembrane helix</keyword>
<dbReference type="OMA" id="KCKAFSM"/>
<dbReference type="InParanoid" id="G3TZQ5"/>
<organism evidence="12 13">
    <name type="scientific">Loxodonta africana</name>
    <name type="common">African elephant</name>
    <dbReference type="NCBI Taxonomy" id="9785"/>
    <lineage>
        <taxon>Eukaryota</taxon>
        <taxon>Metazoa</taxon>
        <taxon>Chordata</taxon>
        <taxon>Craniata</taxon>
        <taxon>Vertebrata</taxon>
        <taxon>Euteleostomi</taxon>
        <taxon>Mammalia</taxon>
        <taxon>Eutheria</taxon>
        <taxon>Afrotheria</taxon>
        <taxon>Proboscidea</taxon>
        <taxon>Elephantidae</taxon>
        <taxon>Loxodonta</taxon>
    </lineage>
</organism>
<keyword evidence="2 10" id="KW-1003">Cell membrane</keyword>
<evidence type="ECO:0000259" key="11">
    <source>
        <dbReference type="PROSITE" id="PS50262"/>
    </source>
</evidence>
<keyword evidence="10" id="KW-0716">Sensory transduction</keyword>
<reference evidence="12 13" key="1">
    <citation type="submission" date="2009-06" db="EMBL/GenBank/DDBJ databases">
        <title>The Genome Sequence of Loxodonta africana (African elephant).</title>
        <authorList>
            <person name="Di Palma F."/>
            <person name="Heiman D."/>
            <person name="Young S."/>
            <person name="Johnson J."/>
            <person name="Lander E.S."/>
            <person name="Lindblad-Toh K."/>
        </authorList>
    </citation>
    <scope>NUCLEOTIDE SEQUENCE [LARGE SCALE GENOMIC DNA]</scope>
    <source>
        <strain evidence="12 13">Isolate ISIS603380</strain>
    </source>
</reference>
<sequence length="307" mass="34472">MKKLNKTNILEFILVGFSDDLAQQPVLFSLLLFIYLTTMIGNLLIILTIVSNAHFHSPMYFFSNLSLIDLCLSSTTVPKMVADTQTGNPTISFNGCLIQMYMFLCFSGLETLLLSIMSYDRFVAICLPMYYLAIMTPKFCALLVVSSWIFAIFRAQIHTILLVQLSFCEDNKIPQFFCDIGALLKLSCSDTYINELFIFIEGGLVVVVFFCILVSYILIGYAIIRIPSATGKCKAFSMCSSHISVVLIITIIGVYLCPSTTRTAERDKTAAVMYTVVTLLLNPFIYSLRNGNLRGAIRKTIQRKLFL</sequence>
<evidence type="ECO:0000256" key="8">
    <source>
        <dbReference type="ARBA" id="ARBA00023224"/>
    </source>
</evidence>
<evidence type="ECO:0000256" key="5">
    <source>
        <dbReference type="ARBA" id="ARBA00023040"/>
    </source>
</evidence>
<evidence type="ECO:0000256" key="3">
    <source>
        <dbReference type="ARBA" id="ARBA00022692"/>
    </source>
</evidence>
<evidence type="ECO:0000256" key="4">
    <source>
        <dbReference type="ARBA" id="ARBA00022989"/>
    </source>
</evidence>
<dbReference type="SUPFAM" id="SSF81321">
    <property type="entry name" value="Family A G protein-coupled receptor-like"/>
    <property type="match status" value="1"/>
</dbReference>
<reference evidence="12" key="3">
    <citation type="submission" date="2025-09" db="UniProtKB">
        <authorList>
            <consortium name="Ensembl"/>
        </authorList>
    </citation>
    <scope>IDENTIFICATION</scope>
    <source>
        <strain evidence="12">Isolate ISIS603380</strain>
    </source>
</reference>
<dbReference type="Gene3D" id="1.20.1070.10">
    <property type="entry name" value="Rhodopsin 7-helix transmembrane proteins"/>
    <property type="match status" value="1"/>
</dbReference>
<keyword evidence="6 10" id="KW-0472">Membrane</keyword>
<feature type="transmembrane region" description="Helical" evidence="10">
    <location>
        <begin position="235"/>
        <end position="256"/>
    </location>
</feature>
<reference evidence="12" key="2">
    <citation type="submission" date="2025-08" db="UniProtKB">
        <authorList>
            <consortium name="Ensembl"/>
        </authorList>
    </citation>
    <scope>IDENTIFICATION</scope>
    <source>
        <strain evidence="12">Isolate ISIS603380</strain>
    </source>
</reference>
<proteinExistence type="inferred from homology"/>
<keyword evidence="8 9" id="KW-0807">Transducer</keyword>
<dbReference type="Proteomes" id="UP000007646">
    <property type="component" value="Unassembled WGS sequence"/>
</dbReference>
<dbReference type="InterPro" id="IPR000276">
    <property type="entry name" value="GPCR_Rhodpsn"/>
</dbReference>
<comment type="similarity">
    <text evidence="9">Belongs to the G-protein coupled receptor 1 family.</text>
</comment>
<dbReference type="GO" id="GO:0005886">
    <property type="term" value="C:plasma membrane"/>
    <property type="evidence" value="ECO:0007669"/>
    <property type="project" value="UniProtKB-SubCell"/>
</dbReference>
<evidence type="ECO:0000256" key="7">
    <source>
        <dbReference type="ARBA" id="ARBA00023170"/>
    </source>
</evidence>
<evidence type="ECO:0000256" key="2">
    <source>
        <dbReference type="ARBA" id="ARBA00022475"/>
    </source>
</evidence>
<dbReference type="PRINTS" id="PR00237">
    <property type="entry name" value="GPCRRHODOPSN"/>
</dbReference>
<dbReference type="FunFam" id="1.20.1070.10:FF:000015">
    <property type="entry name" value="Olfactory receptor"/>
    <property type="match status" value="1"/>
</dbReference>
<dbReference type="GeneTree" id="ENSGT00940000162852"/>
<keyword evidence="13" id="KW-1185">Reference proteome</keyword>
<dbReference type="PROSITE" id="PS50262">
    <property type="entry name" value="G_PROTEIN_RECEP_F1_2"/>
    <property type="match status" value="1"/>
</dbReference>
<feature type="transmembrane region" description="Helical" evidence="10">
    <location>
        <begin position="26"/>
        <end position="47"/>
    </location>
</feature>
<dbReference type="PROSITE" id="PS00237">
    <property type="entry name" value="G_PROTEIN_RECEP_F1_1"/>
    <property type="match status" value="1"/>
</dbReference>
<feature type="transmembrane region" description="Helical" evidence="10">
    <location>
        <begin position="97"/>
        <end position="117"/>
    </location>
</feature>
<dbReference type="GO" id="GO:0004984">
    <property type="term" value="F:olfactory receptor activity"/>
    <property type="evidence" value="ECO:0007669"/>
    <property type="project" value="InterPro"/>
</dbReference>
<keyword evidence="7 9" id="KW-0675">Receptor</keyword>
<dbReference type="InterPro" id="IPR017452">
    <property type="entry name" value="GPCR_Rhodpsn_7TM"/>
</dbReference>
<evidence type="ECO:0000313" key="13">
    <source>
        <dbReference type="Proteomes" id="UP000007646"/>
    </source>
</evidence>
<dbReference type="GO" id="GO:0004930">
    <property type="term" value="F:G protein-coupled receptor activity"/>
    <property type="evidence" value="ECO:0007669"/>
    <property type="project" value="UniProtKB-KW"/>
</dbReference>
<keyword evidence="5 9" id="KW-0297">G-protein coupled receptor</keyword>
<dbReference type="PRINTS" id="PR00245">
    <property type="entry name" value="OLFACTORYR"/>
</dbReference>
<keyword evidence="10" id="KW-0552">Olfaction</keyword>
<comment type="subcellular location">
    <subcellularLocation>
        <location evidence="1 10">Cell membrane</location>
        <topology evidence="1 10">Multi-pass membrane protein</topology>
    </subcellularLocation>
</comment>
<dbReference type="PANTHER" id="PTHR48001">
    <property type="entry name" value="OLFACTORY RECEPTOR"/>
    <property type="match status" value="1"/>
</dbReference>
<protein>
    <recommendedName>
        <fullName evidence="10">Olfactory receptor</fullName>
    </recommendedName>
</protein>
<dbReference type="Ensembl" id="ENSLAFT00000032968.1">
    <property type="protein sequence ID" value="ENSLAFP00000021063.1"/>
    <property type="gene ID" value="ENSLAFG00000031599.1"/>
</dbReference>
<dbReference type="HOGENOM" id="CLU_012526_5_5_1"/>
<dbReference type="AlphaFoldDB" id="G3TZQ5"/>
<name>G3TZQ5_LOXAF</name>
<evidence type="ECO:0000256" key="1">
    <source>
        <dbReference type="ARBA" id="ARBA00004651"/>
    </source>
</evidence>
<feature type="transmembrane region" description="Helical" evidence="10">
    <location>
        <begin position="271"/>
        <end position="288"/>
    </location>
</feature>
<evidence type="ECO:0000313" key="12">
    <source>
        <dbReference type="Ensembl" id="ENSLAFP00000021063.1"/>
    </source>
</evidence>
<feature type="transmembrane region" description="Helical" evidence="10">
    <location>
        <begin position="196"/>
        <end position="223"/>
    </location>
</feature>
<evidence type="ECO:0000256" key="10">
    <source>
        <dbReference type="RuleBase" id="RU363047"/>
    </source>
</evidence>
<feature type="transmembrane region" description="Helical" evidence="10">
    <location>
        <begin position="129"/>
        <end position="153"/>
    </location>
</feature>
<evidence type="ECO:0000256" key="9">
    <source>
        <dbReference type="RuleBase" id="RU000688"/>
    </source>
</evidence>
<dbReference type="InterPro" id="IPR000725">
    <property type="entry name" value="Olfact_rcpt"/>
</dbReference>
<dbReference type="eggNOG" id="ENOG502SHUD">
    <property type="taxonomic scope" value="Eukaryota"/>
</dbReference>
<dbReference type="Pfam" id="PF13853">
    <property type="entry name" value="7tm_4"/>
    <property type="match status" value="1"/>
</dbReference>
<accession>G3TZQ5</accession>
<evidence type="ECO:0000256" key="6">
    <source>
        <dbReference type="ARBA" id="ARBA00023136"/>
    </source>
</evidence>
<feature type="domain" description="G-protein coupled receptors family 1 profile" evidence="11">
    <location>
        <begin position="41"/>
        <end position="281"/>
    </location>
</feature>
<keyword evidence="3 9" id="KW-0812">Transmembrane</keyword>